<reference evidence="1" key="1">
    <citation type="journal article" date="2014" name="Front. Microbiol.">
        <title>High frequency of phylogenetically diverse reductive dehalogenase-homologous genes in deep subseafloor sedimentary metagenomes.</title>
        <authorList>
            <person name="Kawai M."/>
            <person name="Futagami T."/>
            <person name="Toyoda A."/>
            <person name="Takaki Y."/>
            <person name="Nishi S."/>
            <person name="Hori S."/>
            <person name="Arai W."/>
            <person name="Tsubouchi T."/>
            <person name="Morono Y."/>
            <person name="Uchiyama I."/>
            <person name="Ito T."/>
            <person name="Fujiyama A."/>
            <person name="Inagaki F."/>
            <person name="Takami H."/>
        </authorList>
    </citation>
    <scope>NUCLEOTIDE SEQUENCE</scope>
    <source>
        <strain evidence="1">Expedition CK06-06</strain>
    </source>
</reference>
<dbReference type="EMBL" id="BARV01002320">
    <property type="protein sequence ID" value="GAH90951.1"/>
    <property type="molecule type" value="Genomic_DNA"/>
</dbReference>
<dbReference type="AlphaFoldDB" id="X1J8E2"/>
<sequence>MGKPISNPSRDILKNSVLNKSSINAVLCLQRRHREVKGLTIPDIEKKYKDEWLLFEVQEMDKLNNPMGVS</sequence>
<evidence type="ECO:0000313" key="1">
    <source>
        <dbReference type="EMBL" id="GAH90951.1"/>
    </source>
</evidence>
<gene>
    <name evidence="1" type="ORF">S06H3_06082</name>
</gene>
<proteinExistence type="predicted"/>
<organism evidence="1">
    <name type="scientific">marine sediment metagenome</name>
    <dbReference type="NCBI Taxonomy" id="412755"/>
    <lineage>
        <taxon>unclassified sequences</taxon>
        <taxon>metagenomes</taxon>
        <taxon>ecological metagenomes</taxon>
    </lineage>
</organism>
<name>X1J8E2_9ZZZZ</name>
<comment type="caution">
    <text evidence="1">The sequence shown here is derived from an EMBL/GenBank/DDBJ whole genome shotgun (WGS) entry which is preliminary data.</text>
</comment>
<accession>X1J8E2</accession>
<protein>
    <submittedName>
        <fullName evidence="1">Uncharacterized protein</fullName>
    </submittedName>
</protein>